<sequence length="258" mass="26885">MPIALVTGPTAGIGAAFARQLATDGHDLVLVARDSARLEALRAELEPLGRTVELITADLSDPAAREPVVARLQATERPVDLLVNNAGIGTSGEFWTADYETLHRQLELNVTALLQLTHAVLPGMIARGSGAVINVASVAGLVPGRGSTYSASKAWAVSFSEGLSAGLTGTGVKVMALCPGFTRTEFHERAGIDMSSSPGGVWLKAEDVVSTGLKDLARDAVVSVPDVRYKAVVVASRLIPRRITRAVASRAGGARGRT</sequence>
<name>A0ABW8AUB3_9ACTN</name>
<organism evidence="5 6">
    <name type="scientific">Spongisporangium articulatum</name>
    <dbReference type="NCBI Taxonomy" id="3362603"/>
    <lineage>
        <taxon>Bacteria</taxon>
        <taxon>Bacillati</taxon>
        <taxon>Actinomycetota</taxon>
        <taxon>Actinomycetes</taxon>
        <taxon>Kineosporiales</taxon>
        <taxon>Kineosporiaceae</taxon>
        <taxon>Spongisporangium</taxon>
    </lineage>
</organism>
<keyword evidence="6" id="KW-1185">Reference proteome</keyword>
<evidence type="ECO:0000256" key="2">
    <source>
        <dbReference type="ARBA" id="ARBA00023002"/>
    </source>
</evidence>
<dbReference type="InterPro" id="IPR002347">
    <property type="entry name" value="SDR_fam"/>
</dbReference>
<protein>
    <submittedName>
        <fullName evidence="5">SDR family NAD(P)-dependent oxidoreductase</fullName>
        <ecNumber evidence="5">1.-.-.-</ecNumber>
    </submittedName>
</protein>
<evidence type="ECO:0000313" key="5">
    <source>
        <dbReference type="EMBL" id="MFI7589191.1"/>
    </source>
</evidence>
<evidence type="ECO:0000259" key="4">
    <source>
        <dbReference type="SMART" id="SM00822"/>
    </source>
</evidence>
<reference evidence="5 6" key="1">
    <citation type="submission" date="2024-10" db="EMBL/GenBank/DDBJ databases">
        <title>The Natural Products Discovery Center: Release of the First 8490 Sequenced Strains for Exploring Actinobacteria Biosynthetic Diversity.</title>
        <authorList>
            <person name="Kalkreuter E."/>
            <person name="Kautsar S.A."/>
            <person name="Yang D."/>
            <person name="Bader C.D."/>
            <person name="Teijaro C.N."/>
            <person name="Fluegel L."/>
            <person name="Davis C.M."/>
            <person name="Simpson J.R."/>
            <person name="Lauterbach L."/>
            <person name="Steele A.D."/>
            <person name="Gui C."/>
            <person name="Meng S."/>
            <person name="Li G."/>
            <person name="Viehrig K."/>
            <person name="Ye F."/>
            <person name="Su P."/>
            <person name="Kiefer A.F."/>
            <person name="Nichols A."/>
            <person name="Cepeda A.J."/>
            <person name="Yan W."/>
            <person name="Fan B."/>
            <person name="Jiang Y."/>
            <person name="Adhikari A."/>
            <person name="Zheng C.-J."/>
            <person name="Schuster L."/>
            <person name="Cowan T.M."/>
            <person name="Smanski M.J."/>
            <person name="Chevrette M.G."/>
            <person name="De Carvalho L.P.S."/>
            <person name="Shen B."/>
        </authorList>
    </citation>
    <scope>NUCLEOTIDE SEQUENCE [LARGE SCALE GENOMIC DNA]</scope>
    <source>
        <strain evidence="5 6">NPDC049639</strain>
    </source>
</reference>
<dbReference type="PANTHER" id="PTHR44196">
    <property type="entry name" value="DEHYDROGENASE/REDUCTASE SDR FAMILY MEMBER 7B"/>
    <property type="match status" value="1"/>
</dbReference>
<dbReference type="PIRSF" id="PIRSF000126">
    <property type="entry name" value="11-beta-HSD1"/>
    <property type="match status" value="1"/>
</dbReference>
<dbReference type="Proteomes" id="UP001612915">
    <property type="component" value="Unassembled WGS sequence"/>
</dbReference>
<dbReference type="GO" id="GO:0016491">
    <property type="term" value="F:oxidoreductase activity"/>
    <property type="evidence" value="ECO:0007669"/>
    <property type="project" value="UniProtKB-KW"/>
</dbReference>
<dbReference type="InterPro" id="IPR036291">
    <property type="entry name" value="NAD(P)-bd_dom_sf"/>
</dbReference>
<dbReference type="InterPro" id="IPR057326">
    <property type="entry name" value="KR_dom"/>
</dbReference>
<evidence type="ECO:0000256" key="1">
    <source>
        <dbReference type="ARBA" id="ARBA00006484"/>
    </source>
</evidence>
<keyword evidence="2 5" id="KW-0560">Oxidoreductase</keyword>
<comment type="similarity">
    <text evidence="1 3">Belongs to the short-chain dehydrogenases/reductases (SDR) family.</text>
</comment>
<dbReference type="Pfam" id="PF00106">
    <property type="entry name" value="adh_short"/>
    <property type="match status" value="1"/>
</dbReference>
<accession>A0ABW8AUB3</accession>
<evidence type="ECO:0000256" key="3">
    <source>
        <dbReference type="RuleBase" id="RU000363"/>
    </source>
</evidence>
<evidence type="ECO:0000313" key="6">
    <source>
        <dbReference type="Proteomes" id="UP001612915"/>
    </source>
</evidence>
<dbReference type="EMBL" id="JBITLV010000007">
    <property type="protein sequence ID" value="MFI7589191.1"/>
    <property type="molecule type" value="Genomic_DNA"/>
</dbReference>
<dbReference type="RefSeq" id="WP_398283670.1">
    <property type="nucleotide sequence ID" value="NZ_JBITLV010000007.1"/>
</dbReference>
<dbReference type="Gene3D" id="3.40.50.720">
    <property type="entry name" value="NAD(P)-binding Rossmann-like Domain"/>
    <property type="match status" value="1"/>
</dbReference>
<dbReference type="SMART" id="SM00822">
    <property type="entry name" value="PKS_KR"/>
    <property type="match status" value="1"/>
</dbReference>
<dbReference type="EC" id="1.-.-.-" evidence="5"/>
<dbReference type="PRINTS" id="PR00080">
    <property type="entry name" value="SDRFAMILY"/>
</dbReference>
<proteinExistence type="inferred from homology"/>
<dbReference type="PANTHER" id="PTHR44196:SF2">
    <property type="entry name" value="SHORT-CHAIN DEHYDROGENASE-RELATED"/>
    <property type="match status" value="1"/>
</dbReference>
<dbReference type="SUPFAM" id="SSF51735">
    <property type="entry name" value="NAD(P)-binding Rossmann-fold domains"/>
    <property type="match status" value="1"/>
</dbReference>
<comment type="caution">
    <text evidence="5">The sequence shown here is derived from an EMBL/GenBank/DDBJ whole genome shotgun (WGS) entry which is preliminary data.</text>
</comment>
<dbReference type="CDD" id="cd05233">
    <property type="entry name" value="SDR_c"/>
    <property type="match status" value="1"/>
</dbReference>
<feature type="domain" description="Ketoreductase" evidence="4">
    <location>
        <begin position="2"/>
        <end position="181"/>
    </location>
</feature>
<gene>
    <name evidence="5" type="ORF">ACIB24_19170</name>
</gene>
<dbReference type="PRINTS" id="PR00081">
    <property type="entry name" value="GDHRDH"/>
</dbReference>